<keyword evidence="1" id="KW-0479">Metal-binding</keyword>
<evidence type="ECO:0000256" key="4">
    <source>
        <dbReference type="PROSITE-ProRule" id="PRU00325"/>
    </source>
</evidence>
<evidence type="ECO:0000313" key="8">
    <source>
        <dbReference type="Proteomes" id="UP001280121"/>
    </source>
</evidence>
<dbReference type="Pfam" id="PF03108">
    <property type="entry name" value="DBD_Tnp_Mut"/>
    <property type="match status" value="1"/>
</dbReference>
<feature type="domain" description="SWIM-type" evidence="6">
    <location>
        <begin position="442"/>
        <end position="474"/>
    </location>
</feature>
<feature type="region of interest" description="Disordered" evidence="5">
    <location>
        <begin position="25"/>
        <end position="78"/>
    </location>
</feature>
<evidence type="ECO:0000259" key="6">
    <source>
        <dbReference type="PROSITE" id="PS50966"/>
    </source>
</evidence>
<dbReference type="InterPro" id="IPR018289">
    <property type="entry name" value="MULE_transposase_dom"/>
</dbReference>
<dbReference type="Pfam" id="PF10551">
    <property type="entry name" value="MULE"/>
    <property type="match status" value="1"/>
</dbReference>
<dbReference type="PROSITE" id="PS50966">
    <property type="entry name" value="ZF_SWIM"/>
    <property type="match status" value="1"/>
</dbReference>
<dbReference type="InterPro" id="IPR007527">
    <property type="entry name" value="Znf_SWIM"/>
</dbReference>
<dbReference type="AlphaFoldDB" id="A0AAD9XQK1"/>
<evidence type="ECO:0000256" key="3">
    <source>
        <dbReference type="ARBA" id="ARBA00022833"/>
    </source>
</evidence>
<dbReference type="PANTHER" id="PTHR31973">
    <property type="entry name" value="POLYPROTEIN, PUTATIVE-RELATED"/>
    <property type="match status" value="1"/>
</dbReference>
<dbReference type="Proteomes" id="UP001280121">
    <property type="component" value="Unassembled WGS sequence"/>
</dbReference>
<proteinExistence type="predicted"/>
<gene>
    <name evidence="7" type="ORF">Ddye_002225</name>
</gene>
<dbReference type="GO" id="GO:0008270">
    <property type="term" value="F:zinc ion binding"/>
    <property type="evidence" value="ECO:0007669"/>
    <property type="project" value="UniProtKB-KW"/>
</dbReference>
<dbReference type="InterPro" id="IPR004332">
    <property type="entry name" value="Transposase_MuDR"/>
</dbReference>
<evidence type="ECO:0000256" key="1">
    <source>
        <dbReference type="ARBA" id="ARBA00022723"/>
    </source>
</evidence>
<dbReference type="Pfam" id="PF04434">
    <property type="entry name" value="SWIM"/>
    <property type="match status" value="1"/>
</dbReference>
<sequence>MFTCSTMPKPSELFKAEVRLSWSGNENAAPSSSENSDDDPLSNAASFDYDLNNMVDSNSDEEEGNNIPHISKRGRPYKKTEGGRVMLEVGQLFNNLQHFRQVLRDFMVQEGFELKRIKNDKERYTTGCALDGCSWWIHASLVDDKTTFMIKTMQVRDNYQNVHKNREATTVWVARRFKPLIEENSNIDVKFLGREIHRINCLVLLAYTIYRAKNRVLNVTEEDHKRSYNNLYTYGFIVRPFVGLDGCHLKGKFPGVILSAVAIDANNGVFPVAICICETECNDSWSWFLDNLYRHIGMEDSRRITFMTNKSTKAEFMEEITKLQEVNIDAYNYIMKVSLKHWALHAFENYVKSDHLTNNISECFNVWMEKFRAQPVLSILEGVKRKIMRRMSKRLEEGRRWASNIPHLVNKKLSEIQDDSRFVSVLCASDKEFEVNDGVTFYMVNLDSKRCDCRLWELSGIPCKHALAVLTSIRQQAENFIHMYLLKDAYIRTYNNIIHPIPDQSLWPNI</sequence>
<comment type="caution">
    <text evidence="7">The sequence shown here is derived from an EMBL/GenBank/DDBJ whole genome shotgun (WGS) entry which is preliminary data.</text>
</comment>
<name>A0AAD9XQK1_9ROSI</name>
<keyword evidence="8" id="KW-1185">Reference proteome</keyword>
<organism evidence="7 8">
    <name type="scientific">Dipteronia dyeriana</name>
    <dbReference type="NCBI Taxonomy" id="168575"/>
    <lineage>
        <taxon>Eukaryota</taxon>
        <taxon>Viridiplantae</taxon>
        <taxon>Streptophyta</taxon>
        <taxon>Embryophyta</taxon>
        <taxon>Tracheophyta</taxon>
        <taxon>Spermatophyta</taxon>
        <taxon>Magnoliopsida</taxon>
        <taxon>eudicotyledons</taxon>
        <taxon>Gunneridae</taxon>
        <taxon>Pentapetalae</taxon>
        <taxon>rosids</taxon>
        <taxon>malvids</taxon>
        <taxon>Sapindales</taxon>
        <taxon>Sapindaceae</taxon>
        <taxon>Hippocastanoideae</taxon>
        <taxon>Acereae</taxon>
        <taxon>Dipteronia</taxon>
    </lineage>
</organism>
<dbReference type="PANTHER" id="PTHR31973:SF187">
    <property type="entry name" value="MUTATOR TRANSPOSASE MUDRA PROTEIN"/>
    <property type="match status" value="1"/>
</dbReference>
<reference evidence="7" key="1">
    <citation type="journal article" date="2023" name="Plant J.">
        <title>Genome sequences and population genomics provide insights into the demographic history, inbreeding, and mutation load of two 'living fossil' tree species of Dipteronia.</title>
        <authorList>
            <person name="Feng Y."/>
            <person name="Comes H.P."/>
            <person name="Chen J."/>
            <person name="Zhu S."/>
            <person name="Lu R."/>
            <person name="Zhang X."/>
            <person name="Li P."/>
            <person name="Qiu J."/>
            <person name="Olsen K.M."/>
            <person name="Qiu Y."/>
        </authorList>
    </citation>
    <scope>NUCLEOTIDE SEQUENCE</scope>
    <source>
        <strain evidence="7">KIB01</strain>
    </source>
</reference>
<keyword evidence="3" id="KW-0862">Zinc</keyword>
<feature type="compositionally biased region" description="Low complexity" evidence="5">
    <location>
        <begin position="25"/>
        <end position="34"/>
    </location>
</feature>
<dbReference type="EMBL" id="JANJYI010000001">
    <property type="protein sequence ID" value="KAK2663651.1"/>
    <property type="molecule type" value="Genomic_DNA"/>
</dbReference>
<protein>
    <recommendedName>
        <fullName evidence="6">SWIM-type domain-containing protein</fullName>
    </recommendedName>
</protein>
<accession>A0AAD9XQK1</accession>
<evidence type="ECO:0000313" key="7">
    <source>
        <dbReference type="EMBL" id="KAK2663651.1"/>
    </source>
</evidence>
<dbReference type="SMART" id="SM00575">
    <property type="entry name" value="ZnF_PMZ"/>
    <property type="match status" value="1"/>
</dbReference>
<evidence type="ECO:0000256" key="5">
    <source>
        <dbReference type="SAM" id="MobiDB-lite"/>
    </source>
</evidence>
<keyword evidence="2 4" id="KW-0863">Zinc-finger</keyword>
<evidence type="ECO:0000256" key="2">
    <source>
        <dbReference type="ARBA" id="ARBA00022771"/>
    </source>
</evidence>
<dbReference type="InterPro" id="IPR006564">
    <property type="entry name" value="Znf_PMZ"/>
</dbReference>